<dbReference type="InterPro" id="IPR010982">
    <property type="entry name" value="Lambda_DNA-bd_dom_sf"/>
</dbReference>
<dbReference type="SMART" id="SM00530">
    <property type="entry name" value="HTH_XRE"/>
    <property type="match status" value="1"/>
</dbReference>
<dbReference type="Proteomes" id="UP000273083">
    <property type="component" value="Unassembled WGS sequence"/>
</dbReference>
<protein>
    <submittedName>
        <fullName evidence="2">5-methylcytosine-specific restriction protein A</fullName>
    </submittedName>
</protein>
<dbReference type="InterPro" id="IPR003615">
    <property type="entry name" value="HNH_nuc"/>
</dbReference>
<dbReference type="Pfam" id="PF01844">
    <property type="entry name" value="HNH"/>
    <property type="match status" value="1"/>
</dbReference>
<gene>
    <name evidence="2" type="ORF">EDD66_10571</name>
</gene>
<organism evidence="2 3">
    <name type="scientific">Mobilisporobacter senegalensis</name>
    <dbReference type="NCBI Taxonomy" id="1329262"/>
    <lineage>
        <taxon>Bacteria</taxon>
        <taxon>Bacillati</taxon>
        <taxon>Bacillota</taxon>
        <taxon>Clostridia</taxon>
        <taxon>Lachnospirales</taxon>
        <taxon>Lachnospiraceae</taxon>
        <taxon>Mobilisporobacter</taxon>
    </lineage>
</organism>
<comment type="caution">
    <text evidence="2">The sequence shown here is derived from an EMBL/GenBank/DDBJ whole genome shotgun (WGS) entry which is preliminary data.</text>
</comment>
<evidence type="ECO:0000313" key="2">
    <source>
        <dbReference type="EMBL" id="ROR28133.1"/>
    </source>
</evidence>
<dbReference type="InterPro" id="IPR002711">
    <property type="entry name" value="HNH"/>
</dbReference>
<dbReference type="Pfam" id="PF12102">
    <property type="entry name" value="MrcB_N"/>
    <property type="match status" value="1"/>
</dbReference>
<dbReference type="RefSeq" id="WP_170164307.1">
    <property type="nucleotide sequence ID" value="NZ_RJVG01000005.1"/>
</dbReference>
<dbReference type="Gene3D" id="3.30.920.90">
    <property type="match status" value="1"/>
</dbReference>
<reference evidence="2 3" key="1">
    <citation type="submission" date="2018-11" db="EMBL/GenBank/DDBJ databases">
        <title>Genomic Encyclopedia of Type Strains, Phase IV (KMG-IV): sequencing the most valuable type-strain genomes for metagenomic binning, comparative biology and taxonomic classification.</title>
        <authorList>
            <person name="Goeker M."/>
        </authorList>
    </citation>
    <scope>NUCLEOTIDE SEQUENCE [LARGE SCALE GENOMIC DNA]</scope>
    <source>
        <strain evidence="2 3">DSM 26537</strain>
    </source>
</reference>
<dbReference type="AlphaFoldDB" id="A0A3N1XN60"/>
<dbReference type="EMBL" id="RJVG01000005">
    <property type="protein sequence ID" value="ROR28133.1"/>
    <property type="molecule type" value="Genomic_DNA"/>
</dbReference>
<dbReference type="PROSITE" id="PS50943">
    <property type="entry name" value="HTH_CROC1"/>
    <property type="match status" value="1"/>
</dbReference>
<name>A0A3N1XN60_9FIRM</name>
<keyword evidence="3" id="KW-1185">Reference proteome</keyword>
<dbReference type="Pfam" id="PF01381">
    <property type="entry name" value="HTH_3"/>
    <property type="match status" value="1"/>
</dbReference>
<evidence type="ECO:0000259" key="1">
    <source>
        <dbReference type="PROSITE" id="PS50943"/>
    </source>
</evidence>
<feature type="domain" description="HTH cro/C1-type" evidence="1">
    <location>
        <begin position="8"/>
        <end position="62"/>
    </location>
</feature>
<sequence>MDNIGTKLKDIRLSKGLSLAQVSEAMGWPISRISKIENQAQKPLYYDVQLLAEYYAVNLLSLEANDIRNAVRSSTAEELSISEKIREAAQLYKKEPFAGSVVGDIITKEIPSILIRQASLNQRKFLVTGSIGKGQYAEIPWVAIFNRRITDSATYGIYIVYLFTADMKGVYLSLNQGFTYFKDKFGNKQGKEEISNMAMYLRKHTPIPMSMREYSISLNSTKQLGKGYEAGHIAGKYYDVKNLPSDEIMISDLLELIDAYDDINVQITNNRLVEQFYDYIVEASKGNVEEDQIIGTSQKIAIETNIEDNPEQKNEPVIGKDGLKRYLRSPINSQVALQKANFMCECDNTHYSFKARNSDYMYVEAHHLVPISKGDQFGYSLDVPANIISLCPNCHRCVHLGEDQEKENILRKLYEDRKDRLEKVQINVTFEQIKKIYNLV</sequence>
<dbReference type="SUPFAM" id="SSF47413">
    <property type="entry name" value="lambda repressor-like DNA-binding domains"/>
    <property type="match status" value="1"/>
</dbReference>
<dbReference type="CDD" id="cd00085">
    <property type="entry name" value="HNHc"/>
    <property type="match status" value="1"/>
</dbReference>
<dbReference type="CDD" id="cd00093">
    <property type="entry name" value="HTH_XRE"/>
    <property type="match status" value="1"/>
</dbReference>
<dbReference type="InterPro" id="IPR021961">
    <property type="entry name" value="McrB_DNA-bd"/>
</dbReference>
<dbReference type="GO" id="GO:0008270">
    <property type="term" value="F:zinc ion binding"/>
    <property type="evidence" value="ECO:0007669"/>
    <property type="project" value="InterPro"/>
</dbReference>
<dbReference type="GO" id="GO:0004519">
    <property type="term" value="F:endonuclease activity"/>
    <property type="evidence" value="ECO:0007669"/>
    <property type="project" value="InterPro"/>
</dbReference>
<proteinExistence type="predicted"/>
<accession>A0A3N1XN60</accession>
<dbReference type="Gene3D" id="1.10.260.40">
    <property type="entry name" value="lambda repressor-like DNA-binding domains"/>
    <property type="match status" value="1"/>
</dbReference>
<dbReference type="GO" id="GO:0003677">
    <property type="term" value="F:DNA binding"/>
    <property type="evidence" value="ECO:0007669"/>
    <property type="project" value="InterPro"/>
</dbReference>
<dbReference type="InterPro" id="IPR001387">
    <property type="entry name" value="Cro/C1-type_HTH"/>
</dbReference>
<evidence type="ECO:0000313" key="3">
    <source>
        <dbReference type="Proteomes" id="UP000273083"/>
    </source>
</evidence>